<feature type="transmembrane region" description="Helical" evidence="6">
    <location>
        <begin position="449"/>
        <end position="468"/>
    </location>
</feature>
<name>A0A6J7H0A8_9ZZZZ</name>
<feature type="domain" description="ResB-like" evidence="7">
    <location>
        <begin position="34"/>
        <end position="500"/>
    </location>
</feature>
<accession>A0A6J7H0A8</accession>
<dbReference type="PANTHER" id="PTHR31566">
    <property type="entry name" value="CYTOCHROME C BIOGENESIS PROTEIN CCS1, CHLOROPLASTIC"/>
    <property type="match status" value="1"/>
</dbReference>
<keyword evidence="2 6" id="KW-0812">Transmembrane</keyword>
<dbReference type="GO" id="GO:0016020">
    <property type="term" value="C:membrane"/>
    <property type="evidence" value="ECO:0007669"/>
    <property type="project" value="UniProtKB-SubCell"/>
</dbReference>
<feature type="transmembrane region" description="Helical" evidence="6">
    <location>
        <begin position="37"/>
        <end position="54"/>
    </location>
</feature>
<organism evidence="8">
    <name type="scientific">freshwater metagenome</name>
    <dbReference type="NCBI Taxonomy" id="449393"/>
    <lineage>
        <taxon>unclassified sequences</taxon>
        <taxon>metagenomes</taxon>
        <taxon>ecological metagenomes</taxon>
    </lineage>
</organism>
<evidence type="ECO:0000256" key="1">
    <source>
        <dbReference type="ARBA" id="ARBA00004141"/>
    </source>
</evidence>
<protein>
    <submittedName>
        <fullName evidence="8">Unannotated protein</fullName>
    </submittedName>
</protein>
<evidence type="ECO:0000256" key="2">
    <source>
        <dbReference type="ARBA" id="ARBA00022692"/>
    </source>
</evidence>
<evidence type="ECO:0000313" key="8">
    <source>
        <dbReference type="EMBL" id="CAB4909890.1"/>
    </source>
</evidence>
<keyword evidence="3" id="KW-0201">Cytochrome c-type biogenesis</keyword>
<evidence type="ECO:0000256" key="3">
    <source>
        <dbReference type="ARBA" id="ARBA00022748"/>
    </source>
</evidence>
<feature type="transmembrane region" description="Helical" evidence="6">
    <location>
        <begin position="186"/>
        <end position="207"/>
    </location>
</feature>
<keyword evidence="4 6" id="KW-1133">Transmembrane helix</keyword>
<gene>
    <name evidence="8" type="ORF">UFOPK3610_00714</name>
</gene>
<dbReference type="GO" id="GO:0017004">
    <property type="term" value="P:cytochrome complex assembly"/>
    <property type="evidence" value="ECO:0007669"/>
    <property type="project" value="UniProtKB-KW"/>
</dbReference>
<reference evidence="8" key="1">
    <citation type="submission" date="2020-05" db="EMBL/GenBank/DDBJ databases">
        <authorList>
            <person name="Chiriac C."/>
            <person name="Salcher M."/>
            <person name="Ghai R."/>
            <person name="Kavagutti S V."/>
        </authorList>
    </citation>
    <scope>NUCLEOTIDE SEQUENCE</scope>
</reference>
<evidence type="ECO:0000256" key="4">
    <source>
        <dbReference type="ARBA" id="ARBA00022989"/>
    </source>
</evidence>
<dbReference type="EMBL" id="CAFBMR010000019">
    <property type="protein sequence ID" value="CAB4909890.1"/>
    <property type="molecule type" value="Genomic_DNA"/>
</dbReference>
<dbReference type="InterPro" id="IPR023494">
    <property type="entry name" value="Cyt_c_bgen_Ccs1/CcsB/ResB"/>
</dbReference>
<evidence type="ECO:0000259" key="7">
    <source>
        <dbReference type="Pfam" id="PF05140"/>
    </source>
</evidence>
<feature type="transmembrane region" description="Helical" evidence="6">
    <location>
        <begin position="88"/>
        <end position="109"/>
    </location>
</feature>
<proteinExistence type="predicted"/>
<comment type="subcellular location">
    <subcellularLocation>
        <location evidence="1">Membrane</location>
        <topology evidence="1">Multi-pass membrane protein</topology>
    </subcellularLocation>
</comment>
<sequence length="517" mass="56121">MSDLASDLSTQPVAPPPLGTKGFFRWAWRQLTSMRTALILLVILAIASIPGSVLPQQGLDPVRVNEWIVNNPTSGPILKRFGFFDVYASPWFAAIYLLLFISLIGCILPRSFAHARVLRAKPPVAPRNLTRLPRSTEVSSEQSADMVIDSAERVFRAKRWRVRRGEDEGGQWIAAEKGYWRETGNLVFHIALIILLIGVGYGSLWGWKGNVIVVSGKGFSDTLTQYDVWGGGRLVSATDLPPFSFTLTDFTADFERGEAQRGAARFFEGKLTVRDTPGAVPYDTTIGVNEPLSVDGAKVFLVGHGYAPHVIVRDTTGSVVFDDTVPFLPQDGSFTSTGVVKVPDATPQIGIQGLFLPTAALDAVLGPHSTFPAPDDPALFMSAWVGDLGLNSGKTQSVYRLDTTQMNLIGRKALRPGETWDLPEGLGSVEFVGFTRWASLQIAHDPGQGIALVAVTFAIFGLLLSLFVKRRRMWVRARPTETGSTVVAAGLARGDDERLESLVNDVATAAASGWRKG</sequence>
<evidence type="ECO:0000256" key="5">
    <source>
        <dbReference type="ARBA" id="ARBA00023136"/>
    </source>
</evidence>
<dbReference type="AlphaFoldDB" id="A0A6J7H0A8"/>
<evidence type="ECO:0000256" key="6">
    <source>
        <dbReference type="SAM" id="Phobius"/>
    </source>
</evidence>
<keyword evidence="5 6" id="KW-0472">Membrane</keyword>
<dbReference type="PANTHER" id="PTHR31566:SF0">
    <property type="entry name" value="CYTOCHROME C BIOGENESIS PROTEIN CCS1, CHLOROPLASTIC"/>
    <property type="match status" value="1"/>
</dbReference>
<dbReference type="Pfam" id="PF05140">
    <property type="entry name" value="ResB"/>
    <property type="match status" value="1"/>
</dbReference>
<dbReference type="InterPro" id="IPR007816">
    <property type="entry name" value="ResB-like_domain"/>
</dbReference>